<reference evidence="4" key="1">
    <citation type="journal article" date="2021" name="Microorganisms">
        <title>Acidisoma silvae sp. nov. and Acidisomacellulosilytica sp. nov., Two Acidophilic Bacteria Isolated from Decaying Wood, Hydrolyzing Cellulose and Producing Poly-3-hydroxybutyrate.</title>
        <authorList>
            <person name="Mieszkin S."/>
            <person name="Pouder E."/>
            <person name="Uroz S."/>
            <person name="Simon-Colin C."/>
            <person name="Alain K."/>
        </authorList>
    </citation>
    <scope>NUCLEOTIDE SEQUENCE</scope>
    <source>
        <strain evidence="4">HW T2.11</strain>
    </source>
</reference>
<evidence type="ECO:0000259" key="3">
    <source>
        <dbReference type="PROSITE" id="PS51782"/>
    </source>
</evidence>
<evidence type="ECO:0000256" key="2">
    <source>
        <dbReference type="SAM" id="Phobius"/>
    </source>
</evidence>
<dbReference type="NCBIfam" id="NF033510">
    <property type="entry name" value="Ca_tandemer"/>
    <property type="match status" value="2"/>
</dbReference>
<keyword evidence="2" id="KW-1133">Transmembrane helix</keyword>
<comment type="caution">
    <text evidence="4">The sequence shown here is derived from an EMBL/GenBank/DDBJ whole genome shotgun (WGS) entry which is preliminary data.</text>
</comment>
<sequence length="383" mass="39348">MTEATGNAPHNAPGSSDRPGRHMGGIGLAALCVLGAGALYLYENHGQLYPQAPAPVVTAAAPPASAPAKPAQSMAITAMPAPVQTPAAANAAAPSVDVVRVDKDGDLVMAGRAAPGEKLTIQNGDTTLGTVTADDDGQWVFLPEATLPAGVQQLSVSGTAARAGDASAKTTVLLSLPAGGGTAGTAAAQNAGPLVVLSQGNAPPRLLIGPAGHSGPVGLDIVQYDEQGRIRFTGHARPGRAVRLYVNNKPIGDATADAKGTWTLTPPQDLKPGLYSLRTDELTSAGRVAARSEVPFARASLAQSLAAGQSVVQPGDCLWTIARQNYGHGVQYTAIFVKNMDQIRDPDKIYPGQVFHMPSQDEASHAPDMSSVRKMKRSETNQG</sequence>
<feature type="domain" description="LysM" evidence="3">
    <location>
        <begin position="308"/>
        <end position="357"/>
    </location>
</feature>
<feature type="region of interest" description="Disordered" evidence="1">
    <location>
        <begin position="1"/>
        <end position="20"/>
    </location>
</feature>
<dbReference type="PANTHER" id="PTHR34700">
    <property type="entry name" value="POTASSIUM BINDING PROTEIN KBP"/>
    <property type="match status" value="1"/>
</dbReference>
<dbReference type="Gene3D" id="3.10.350.10">
    <property type="entry name" value="LysM domain"/>
    <property type="match status" value="1"/>
</dbReference>
<keyword evidence="2" id="KW-0812">Transmembrane</keyword>
<dbReference type="EMBL" id="JAESVB010000001">
    <property type="protein sequence ID" value="MCB8873649.1"/>
    <property type="molecule type" value="Genomic_DNA"/>
</dbReference>
<evidence type="ECO:0000313" key="4">
    <source>
        <dbReference type="EMBL" id="MCB8873649.1"/>
    </source>
</evidence>
<dbReference type="Proteomes" id="UP000708298">
    <property type="component" value="Unassembled WGS sequence"/>
</dbReference>
<dbReference type="PANTHER" id="PTHR34700:SF4">
    <property type="entry name" value="PHAGE-LIKE ELEMENT PBSX PROTEIN XKDP"/>
    <property type="match status" value="1"/>
</dbReference>
<name>A0A963YMW0_9PROT</name>
<dbReference type="Pfam" id="PF01476">
    <property type="entry name" value="LysM"/>
    <property type="match status" value="1"/>
</dbReference>
<gene>
    <name evidence="4" type="ORF">ASILVAE211_00535</name>
</gene>
<proteinExistence type="predicted"/>
<keyword evidence="2" id="KW-0472">Membrane</keyword>
<dbReference type="RefSeq" id="WP_227319337.1">
    <property type="nucleotide sequence ID" value="NZ_JAESVB010000001.1"/>
</dbReference>
<protein>
    <submittedName>
        <fullName evidence="4">LysM peptidoglycan-binding domain-containing protein</fullName>
    </submittedName>
</protein>
<dbReference type="InterPro" id="IPR044016">
    <property type="entry name" value="Big_13"/>
</dbReference>
<feature type="transmembrane region" description="Helical" evidence="2">
    <location>
        <begin position="23"/>
        <end position="42"/>
    </location>
</feature>
<evidence type="ECO:0000313" key="5">
    <source>
        <dbReference type="Proteomes" id="UP000708298"/>
    </source>
</evidence>
<dbReference type="CDD" id="cd00118">
    <property type="entry name" value="LysM"/>
    <property type="match status" value="1"/>
</dbReference>
<dbReference type="Pfam" id="PF19077">
    <property type="entry name" value="Big_13"/>
    <property type="match status" value="1"/>
</dbReference>
<organism evidence="4 5">
    <name type="scientific">Acidisoma silvae</name>
    <dbReference type="NCBI Taxonomy" id="2802396"/>
    <lineage>
        <taxon>Bacteria</taxon>
        <taxon>Pseudomonadati</taxon>
        <taxon>Pseudomonadota</taxon>
        <taxon>Alphaproteobacteria</taxon>
        <taxon>Acetobacterales</taxon>
        <taxon>Acidocellaceae</taxon>
        <taxon>Acidisoma</taxon>
    </lineage>
</organism>
<dbReference type="InterPro" id="IPR036779">
    <property type="entry name" value="LysM_dom_sf"/>
</dbReference>
<dbReference type="AlphaFoldDB" id="A0A963YMW0"/>
<feature type="region of interest" description="Disordered" evidence="1">
    <location>
        <begin position="358"/>
        <end position="383"/>
    </location>
</feature>
<dbReference type="InterPro" id="IPR052196">
    <property type="entry name" value="Bact_Kbp"/>
</dbReference>
<reference evidence="4" key="2">
    <citation type="submission" date="2021-01" db="EMBL/GenBank/DDBJ databases">
        <authorList>
            <person name="Mieszkin S."/>
            <person name="Pouder E."/>
            <person name="Alain K."/>
        </authorList>
    </citation>
    <scope>NUCLEOTIDE SEQUENCE</scope>
    <source>
        <strain evidence="4">HW T2.11</strain>
    </source>
</reference>
<keyword evidence="5" id="KW-1185">Reference proteome</keyword>
<evidence type="ECO:0000256" key="1">
    <source>
        <dbReference type="SAM" id="MobiDB-lite"/>
    </source>
</evidence>
<accession>A0A963YMW0</accession>
<dbReference type="Gene3D" id="2.60.40.10">
    <property type="entry name" value="Immunoglobulins"/>
    <property type="match status" value="2"/>
</dbReference>
<dbReference type="PROSITE" id="PS51782">
    <property type="entry name" value="LYSM"/>
    <property type="match status" value="1"/>
</dbReference>
<dbReference type="InterPro" id="IPR013783">
    <property type="entry name" value="Ig-like_fold"/>
</dbReference>
<dbReference type="InterPro" id="IPR018392">
    <property type="entry name" value="LysM"/>
</dbReference>